<dbReference type="SUPFAM" id="SSF53098">
    <property type="entry name" value="Ribonuclease H-like"/>
    <property type="match status" value="1"/>
</dbReference>
<evidence type="ECO:0000313" key="1">
    <source>
        <dbReference type="EMBL" id="EGZ23519.1"/>
    </source>
</evidence>
<organism evidence="1 2">
    <name type="scientific">Phytophthora sojae (strain P6497)</name>
    <name type="common">Soybean stem and root rot agent</name>
    <name type="synonym">Phytophthora megasperma f. sp. glycines</name>
    <dbReference type="NCBI Taxonomy" id="1094619"/>
    <lineage>
        <taxon>Eukaryota</taxon>
        <taxon>Sar</taxon>
        <taxon>Stramenopiles</taxon>
        <taxon>Oomycota</taxon>
        <taxon>Peronosporomycetes</taxon>
        <taxon>Peronosporales</taxon>
        <taxon>Peronosporaceae</taxon>
        <taxon>Phytophthora</taxon>
    </lineage>
</organism>
<evidence type="ECO:0008006" key="3">
    <source>
        <dbReference type="Google" id="ProtNLM"/>
    </source>
</evidence>
<dbReference type="InParanoid" id="G4YSM6"/>
<dbReference type="RefSeq" id="XP_009518807.1">
    <property type="nucleotide sequence ID" value="XM_009520512.1"/>
</dbReference>
<proteinExistence type="predicted"/>
<dbReference type="PANTHER" id="PTHR40866">
    <property type="entry name" value="BED-TYPE DOMAIN-CONTAINING PROTEIN"/>
    <property type="match status" value="1"/>
</dbReference>
<dbReference type="InterPro" id="IPR012337">
    <property type="entry name" value="RNaseH-like_sf"/>
</dbReference>
<reference evidence="1 2" key="1">
    <citation type="journal article" date="2006" name="Science">
        <title>Phytophthora genome sequences uncover evolutionary origins and mechanisms of pathogenesis.</title>
        <authorList>
            <person name="Tyler B.M."/>
            <person name="Tripathy S."/>
            <person name="Zhang X."/>
            <person name="Dehal P."/>
            <person name="Jiang R.H."/>
            <person name="Aerts A."/>
            <person name="Arredondo F.D."/>
            <person name="Baxter L."/>
            <person name="Bensasson D."/>
            <person name="Beynon J.L."/>
            <person name="Chapman J."/>
            <person name="Damasceno C.M."/>
            <person name="Dorrance A.E."/>
            <person name="Dou D."/>
            <person name="Dickerman A.W."/>
            <person name="Dubchak I.L."/>
            <person name="Garbelotto M."/>
            <person name="Gijzen M."/>
            <person name="Gordon S.G."/>
            <person name="Govers F."/>
            <person name="Grunwald N.J."/>
            <person name="Huang W."/>
            <person name="Ivors K.L."/>
            <person name="Jones R.W."/>
            <person name="Kamoun S."/>
            <person name="Krampis K."/>
            <person name="Lamour K.H."/>
            <person name="Lee M.K."/>
            <person name="McDonald W.H."/>
            <person name="Medina M."/>
            <person name="Meijer H.J."/>
            <person name="Nordberg E.K."/>
            <person name="Maclean D.J."/>
            <person name="Ospina-Giraldo M.D."/>
            <person name="Morris P.F."/>
            <person name="Phuntumart V."/>
            <person name="Putnam N.H."/>
            <person name="Rash S."/>
            <person name="Rose J.K."/>
            <person name="Sakihama Y."/>
            <person name="Salamov A.A."/>
            <person name="Savidor A."/>
            <person name="Scheuring C.F."/>
            <person name="Smith B.M."/>
            <person name="Sobral B.W."/>
            <person name="Terry A."/>
            <person name="Torto-Alalibo T.A."/>
            <person name="Win J."/>
            <person name="Xu Z."/>
            <person name="Zhang H."/>
            <person name="Grigoriev I.V."/>
            <person name="Rokhsar D.S."/>
            <person name="Boore J.L."/>
        </authorList>
    </citation>
    <scope>NUCLEOTIDE SEQUENCE [LARGE SCALE GENOMIC DNA]</scope>
    <source>
        <strain evidence="1 2">P6497</strain>
    </source>
</reference>
<dbReference type="GeneID" id="20655320"/>
<dbReference type="KEGG" id="psoj:PHYSODRAFT_481002"/>
<protein>
    <recommendedName>
        <fullName evidence="3">HAT C-terminal dimerisation domain-containing protein</fullName>
    </recommendedName>
</protein>
<dbReference type="PANTHER" id="PTHR40866:SF1">
    <property type="entry name" value="BED-TYPE DOMAIN-CONTAINING PROTEIN"/>
    <property type="match status" value="1"/>
</dbReference>
<dbReference type="AlphaFoldDB" id="G4YSM6"/>
<name>G4YSM6_PHYSP</name>
<evidence type="ECO:0000313" key="2">
    <source>
        <dbReference type="Proteomes" id="UP000002640"/>
    </source>
</evidence>
<dbReference type="Proteomes" id="UP000002640">
    <property type="component" value="Unassembled WGS sequence"/>
</dbReference>
<keyword evidence="2" id="KW-1185">Reference proteome</keyword>
<accession>G4YSM6</accession>
<sequence length="134" mass="15275">MLQHQNGVTLLDVCDIFDELIAIYPTVSNYLDADADIVKNPEFEAACTAKMGFADRVMKKRKIEHKQQATFPAVKFVPPTSNCVERFFSRAKHTLSHHRHGMLPVNLEAVLFLKENRRFWGANTVVKEVKSTSQ</sequence>
<gene>
    <name evidence="1" type="ORF">PHYSODRAFT_481002</name>
</gene>
<dbReference type="EMBL" id="JH159152">
    <property type="protein sequence ID" value="EGZ23519.1"/>
    <property type="molecule type" value="Genomic_DNA"/>
</dbReference>